<organism evidence="1 2">
    <name type="scientific">Thamnidium elegans</name>
    <dbReference type="NCBI Taxonomy" id="101142"/>
    <lineage>
        <taxon>Eukaryota</taxon>
        <taxon>Fungi</taxon>
        <taxon>Fungi incertae sedis</taxon>
        <taxon>Mucoromycota</taxon>
        <taxon>Mucoromycotina</taxon>
        <taxon>Mucoromycetes</taxon>
        <taxon>Mucorales</taxon>
        <taxon>Mucorineae</taxon>
        <taxon>Mucoraceae</taxon>
        <taxon>Thamnidium</taxon>
    </lineage>
</organism>
<dbReference type="AlphaFoldDB" id="A0A8H7SSF4"/>
<dbReference type="Proteomes" id="UP000613177">
    <property type="component" value="Unassembled WGS sequence"/>
</dbReference>
<name>A0A8H7SSF4_9FUNG</name>
<keyword evidence="2" id="KW-1185">Reference proteome</keyword>
<evidence type="ECO:0000313" key="1">
    <source>
        <dbReference type="EMBL" id="KAG2234422.1"/>
    </source>
</evidence>
<comment type="caution">
    <text evidence="1">The sequence shown here is derived from an EMBL/GenBank/DDBJ whole genome shotgun (WGS) entry which is preliminary data.</text>
</comment>
<accession>A0A8H7SSF4</accession>
<gene>
    <name evidence="1" type="ORF">INT48_007170</name>
</gene>
<proteinExistence type="predicted"/>
<reference evidence="1" key="1">
    <citation type="submission" date="2021-01" db="EMBL/GenBank/DDBJ databases">
        <title>Metabolic potential, ecology and presence of endohyphal bacteria is reflected in genomic diversity of Mucoromycotina.</title>
        <authorList>
            <person name="Muszewska A."/>
            <person name="Okrasinska A."/>
            <person name="Steczkiewicz K."/>
            <person name="Drgas O."/>
            <person name="Orlowska M."/>
            <person name="Perlinska-Lenart U."/>
            <person name="Aleksandrzak-Piekarczyk T."/>
            <person name="Szatraj K."/>
            <person name="Zielenkiewicz U."/>
            <person name="Pilsyk S."/>
            <person name="Malc E."/>
            <person name="Mieczkowski P."/>
            <person name="Kruszewska J.S."/>
            <person name="Biernat P."/>
            <person name="Pawlowska J."/>
        </authorList>
    </citation>
    <scope>NUCLEOTIDE SEQUENCE</scope>
    <source>
        <strain evidence="1">WA0000018081</strain>
    </source>
</reference>
<protein>
    <submittedName>
        <fullName evidence="1">Uncharacterized protein</fullName>
    </submittedName>
</protein>
<sequence length="100" mass="11801">MGYDQERDQEEAEIRQSSLEGSDLRIVREEQGQKAALLFDIHPARNDYDVHEAMVVLREQHPSAYACVRMKDGNRYLEVYPINVQEVWTLERSWSTLYKV</sequence>
<dbReference type="EMBL" id="JAEPRE010000053">
    <property type="protein sequence ID" value="KAG2234422.1"/>
    <property type="molecule type" value="Genomic_DNA"/>
</dbReference>
<evidence type="ECO:0000313" key="2">
    <source>
        <dbReference type="Proteomes" id="UP000613177"/>
    </source>
</evidence>